<proteinExistence type="predicted"/>
<dbReference type="Proteomes" id="UP000005240">
    <property type="component" value="Unassembled WGS sequence"/>
</dbReference>
<dbReference type="EnsemblFungi" id="PTTG_28544-t43_1">
    <property type="protein sequence ID" value="PTTG_28544-t43_1-p1"/>
    <property type="gene ID" value="PTTG_28544"/>
</dbReference>
<reference evidence="1" key="2">
    <citation type="submission" date="2016-05" db="EMBL/GenBank/DDBJ databases">
        <title>Comparative analysis highlights variable genome content of wheat rusts and divergence of the mating loci.</title>
        <authorList>
            <person name="Cuomo C.A."/>
            <person name="Bakkeren G."/>
            <person name="Szabo L."/>
            <person name="Khalil H."/>
            <person name="Joly D."/>
            <person name="Goldberg J."/>
            <person name="Young S."/>
            <person name="Zeng Q."/>
            <person name="Fellers J."/>
        </authorList>
    </citation>
    <scope>NUCLEOTIDE SEQUENCE [LARGE SCALE GENOMIC DNA]</scope>
    <source>
        <strain evidence="1">1-1 BBBD Race 1</strain>
    </source>
</reference>
<accession>A0A180GAL1</accession>
<organism evidence="1">
    <name type="scientific">Puccinia triticina (isolate 1-1 / race 1 (BBBD))</name>
    <name type="common">Brown leaf rust fungus</name>
    <dbReference type="NCBI Taxonomy" id="630390"/>
    <lineage>
        <taxon>Eukaryota</taxon>
        <taxon>Fungi</taxon>
        <taxon>Dikarya</taxon>
        <taxon>Basidiomycota</taxon>
        <taxon>Pucciniomycotina</taxon>
        <taxon>Pucciniomycetes</taxon>
        <taxon>Pucciniales</taxon>
        <taxon>Pucciniaceae</taxon>
        <taxon>Puccinia</taxon>
    </lineage>
</organism>
<evidence type="ECO:0000313" key="1">
    <source>
        <dbReference type="EMBL" id="OAV89756.1"/>
    </source>
</evidence>
<protein>
    <submittedName>
        <fullName evidence="1 2">Uncharacterized protein</fullName>
    </submittedName>
</protein>
<evidence type="ECO:0000313" key="2">
    <source>
        <dbReference type="EnsemblFungi" id="PTTG_28544-t43_1-p1"/>
    </source>
</evidence>
<evidence type="ECO:0000313" key="3">
    <source>
        <dbReference type="Proteomes" id="UP000005240"/>
    </source>
</evidence>
<dbReference type="EMBL" id="ADAS02000118">
    <property type="protein sequence ID" value="OAV89756.1"/>
    <property type="molecule type" value="Genomic_DNA"/>
</dbReference>
<gene>
    <name evidence="1" type="ORF">PTTG_28544</name>
</gene>
<sequence>MVASVDRLEADYRGVNIKEYEDKHADEINVIRKTIQEVKGLHGKMEKIFGKPGMEFENTLDMPQGLGDYGESIRELLNILMKFSRYPEPIHHLQIAQKNCILETINYIRRYKLATAEDLERLQREFSSEAGLEWISNAIVSVFRTETEIWNTHLHLPLDEEKLKHSLHMVPIYDVYKGLGKSQQDFVLFGLLIEEHGVQTIDEFWKESPATRPFPKATMEQIPLLLKMRKYLARQLHTGRADKAARDAFFYEARDDLMRMMAFYFRPGYVDEHYSRDEFLSIFSLRTSTLKFITERIGSDYVRRIGRKESDEGSAGFGVRYQWHQLFHDSIRWKEMLLYLVEHASKFMGKDHEVSADVLGDIGTVYLNKIRGNFEAHKALISGLDRKKLDEMMNLNFYKSMIHNHQHVIESLPQLERNLKALGIHPKEAGGNL</sequence>
<dbReference type="AlphaFoldDB" id="A0A180GAL1"/>
<reference evidence="2 3" key="3">
    <citation type="journal article" date="2017" name="G3 (Bethesda)">
        <title>Comparative analysis highlights variable genome content of wheat rusts and divergence of the mating loci.</title>
        <authorList>
            <person name="Cuomo C.A."/>
            <person name="Bakkeren G."/>
            <person name="Khalil H.B."/>
            <person name="Panwar V."/>
            <person name="Joly D."/>
            <person name="Linning R."/>
            <person name="Sakthikumar S."/>
            <person name="Song X."/>
            <person name="Adiconis X."/>
            <person name="Fan L."/>
            <person name="Goldberg J.M."/>
            <person name="Levin J.Z."/>
            <person name="Young S."/>
            <person name="Zeng Q."/>
            <person name="Anikster Y."/>
            <person name="Bruce M."/>
            <person name="Wang M."/>
            <person name="Yin C."/>
            <person name="McCallum B."/>
            <person name="Szabo L.J."/>
            <person name="Hulbert S."/>
            <person name="Chen X."/>
            <person name="Fellers J.P."/>
        </authorList>
    </citation>
    <scope>NUCLEOTIDE SEQUENCE</scope>
    <source>
        <strain evidence="2">isolate 1-1 / race 1 (BBBD)</strain>
        <strain evidence="3">Isolate 1-1 / race 1 (BBBD)</strain>
    </source>
</reference>
<reference evidence="2" key="4">
    <citation type="submission" date="2025-05" db="UniProtKB">
        <authorList>
            <consortium name="EnsemblFungi"/>
        </authorList>
    </citation>
    <scope>IDENTIFICATION</scope>
    <source>
        <strain evidence="2">isolate 1-1 / race 1 (BBBD)</strain>
    </source>
</reference>
<reference evidence="1" key="1">
    <citation type="submission" date="2009-11" db="EMBL/GenBank/DDBJ databases">
        <authorList>
            <consortium name="The Broad Institute Genome Sequencing Platform"/>
            <person name="Ward D."/>
            <person name="Feldgarden M."/>
            <person name="Earl A."/>
            <person name="Young S.K."/>
            <person name="Zeng Q."/>
            <person name="Koehrsen M."/>
            <person name="Alvarado L."/>
            <person name="Berlin A."/>
            <person name="Bochicchio J."/>
            <person name="Borenstein D."/>
            <person name="Chapman S.B."/>
            <person name="Chen Z."/>
            <person name="Engels R."/>
            <person name="Freedman E."/>
            <person name="Gellesch M."/>
            <person name="Goldberg J."/>
            <person name="Griggs A."/>
            <person name="Gujja S."/>
            <person name="Heilman E."/>
            <person name="Heiman D."/>
            <person name="Hepburn T."/>
            <person name="Howarth C."/>
            <person name="Jen D."/>
            <person name="Larson L."/>
            <person name="Lewis B."/>
            <person name="Mehta T."/>
            <person name="Park D."/>
            <person name="Pearson M."/>
            <person name="Roberts A."/>
            <person name="Saif S."/>
            <person name="Shea T."/>
            <person name="Shenoy N."/>
            <person name="Sisk P."/>
            <person name="Stolte C."/>
            <person name="Sykes S."/>
            <person name="Thomson T."/>
            <person name="Walk T."/>
            <person name="White J."/>
            <person name="Yandava C."/>
            <person name="Izard J."/>
            <person name="Baranova O.V."/>
            <person name="Blanton J.M."/>
            <person name="Tanner A.C."/>
            <person name="Dewhirst F.E."/>
            <person name="Haas B."/>
            <person name="Nusbaum C."/>
            <person name="Birren B."/>
        </authorList>
    </citation>
    <scope>NUCLEOTIDE SEQUENCE [LARGE SCALE GENOMIC DNA]</scope>
    <source>
        <strain evidence="1">1-1 BBBD Race 1</strain>
    </source>
</reference>
<dbReference type="VEuPathDB" id="FungiDB:PTTG_28544"/>
<keyword evidence="3" id="KW-1185">Reference proteome</keyword>
<name>A0A180GAL1_PUCT1</name>